<dbReference type="Gene3D" id="3.10.580.10">
    <property type="entry name" value="CBS-domain"/>
    <property type="match status" value="1"/>
</dbReference>
<dbReference type="PANTHER" id="PTHR33741">
    <property type="entry name" value="TRANSMEMBRANE PROTEIN DDB_G0269096-RELATED"/>
    <property type="match status" value="1"/>
</dbReference>
<comment type="caution">
    <text evidence="4">The sequence shown here is derived from an EMBL/GenBank/DDBJ whole genome shotgun (WGS) entry which is preliminary data.</text>
</comment>
<accession>A0A9W6IYA0</accession>
<reference evidence="5 6" key="2">
    <citation type="submission" date="2021-01" db="EMBL/GenBank/DDBJ databases">
        <title>Genomic Encyclopedia of Type Strains, Phase IV (KMG-IV): sequencing the most valuable type-strain genomes for metagenomic binning, comparative biology and taxonomic classification.</title>
        <authorList>
            <person name="Goeker M."/>
        </authorList>
    </citation>
    <scope>NUCLEOTIDE SEQUENCE [LARGE SCALE GENOMIC DNA]</scope>
    <source>
        <strain evidence="5 6">DSM 6130</strain>
    </source>
</reference>
<dbReference type="PANTHER" id="PTHR33741:SF5">
    <property type="entry name" value="TRANSMEMBRANE PROTEIN DDB_G0269096-RELATED"/>
    <property type="match status" value="1"/>
</dbReference>
<organism evidence="4 7">
    <name type="scientific">Methylopila capsulata</name>
    <dbReference type="NCBI Taxonomy" id="61654"/>
    <lineage>
        <taxon>Bacteria</taxon>
        <taxon>Pseudomonadati</taxon>
        <taxon>Pseudomonadota</taxon>
        <taxon>Alphaproteobacteria</taxon>
        <taxon>Hyphomicrobiales</taxon>
        <taxon>Methylopilaceae</taxon>
        <taxon>Methylopila</taxon>
    </lineage>
</organism>
<dbReference type="Pfam" id="PF04982">
    <property type="entry name" value="TM_HPP"/>
    <property type="match status" value="1"/>
</dbReference>
<feature type="transmembrane region" description="Helical" evidence="2">
    <location>
        <begin position="47"/>
        <end position="67"/>
    </location>
</feature>
<dbReference type="EMBL" id="BSFF01000009">
    <property type="protein sequence ID" value="GLK57375.1"/>
    <property type="molecule type" value="Genomic_DNA"/>
</dbReference>
<sequence length="389" mass="40256">MPFRLRDLIPEIGHISLQERTRSGIGALIGILVTGLVSRAAVGDGSALPILIAPMGASSVLLFAVPASPLAQPWSILGGNLVAGLVGVTAVLLIPNVYVAAAVAAGVAIALMASLKCLHPPSGAVALTAVLGGSAIHDLGYGFVLWPVLANSILLLATALVFNNLTGRTYPHRPTRAAPDRGTADPTPAARLGLSASDLAAALKDYGQVLDVSPADLAAIFRRAQVHAYRPGRGPATCAEIMSKDVIGIGPDAPMKEALELMRGHHVKMLPVTDEGARVLGVVTQTDLLDKTTWGARGPRLGLRQRIRVSLRGLRAPHGVVADIMTRAVKAVRPETSIAEVVLRMTEAGLHHLPVVDGDGRLAGVVSQTDLVVALLAQATEDPPSPAPA</sequence>
<feature type="domain" description="CBS" evidence="3">
    <location>
        <begin position="325"/>
        <end position="381"/>
    </location>
</feature>
<dbReference type="InterPro" id="IPR000644">
    <property type="entry name" value="CBS_dom"/>
</dbReference>
<keyword evidence="1" id="KW-0129">CBS domain</keyword>
<evidence type="ECO:0000256" key="1">
    <source>
        <dbReference type="PROSITE-ProRule" id="PRU00703"/>
    </source>
</evidence>
<evidence type="ECO:0000259" key="3">
    <source>
        <dbReference type="PROSITE" id="PS51371"/>
    </source>
</evidence>
<keyword evidence="2" id="KW-0812">Transmembrane</keyword>
<dbReference type="AlphaFoldDB" id="A0A9W6IYA0"/>
<feature type="transmembrane region" description="Helical" evidence="2">
    <location>
        <begin position="21"/>
        <end position="41"/>
    </location>
</feature>
<reference evidence="4" key="3">
    <citation type="submission" date="2023-01" db="EMBL/GenBank/DDBJ databases">
        <authorList>
            <person name="Sun Q."/>
            <person name="Evtushenko L."/>
        </authorList>
    </citation>
    <scope>NUCLEOTIDE SEQUENCE</scope>
    <source>
        <strain evidence="4">VKM B-1606</strain>
    </source>
</reference>
<name>A0A9W6IYA0_9HYPH</name>
<dbReference type="CDD" id="cd04600">
    <property type="entry name" value="CBS_pair_HPP_assoc"/>
    <property type="match status" value="1"/>
</dbReference>
<dbReference type="InterPro" id="IPR007065">
    <property type="entry name" value="HPP"/>
</dbReference>
<protein>
    <submittedName>
        <fullName evidence="4 5">Membrane protein</fullName>
    </submittedName>
</protein>
<dbReference type="InterPro" id="IPR058581">
    <property type="entry name" value="TM_HPP"/>
</dbReference>
<dbReference type="Proteomes" id="UP001143400">
    <property type="component" value="Unassembled WGS sequence"/>
</dbReference>
<dbReference type="PROSITE" id="PS51371">
    <property type="entry name" value="CBS"/>
    <property type="match status" value="2"/>
</dbReference>
<feature type="transmembrane region" description="Helical" evidence="2">
    <location>
        <begin position="74"/>
        <end position="94"/>
    </location>
</feature>
<keyword evidence="6" id="KW-1185">Reference proteome</keyword>
<evidence type="ECO:0000313" key="6">
    <source>
        <dbReference type="Proteomes" id="UP000758856"/>
    </source>
</evidence>
<evidence type="ECO:0000313" key="7">
    <source>
        <dbReference type="Proteomes" id="UP001143400"/>
    </source>
</evidence>
<keyword evidence="2" id="KW-0472">Membrane</keyword>
<feature type="domain" description="CBS" evidence="3">
    <location>
        <begin position="242"/>
        <end position="300"/>
    </location>
</feature>
<evidence type="ECO:0000313" key="4">
    <source>
        <dbReference type="EMBL" id="GLK57375.1"/>
    </source>
</evidence>
<dbReference type="InterPro" id="IPR046342">
    <property type="entry name" value="CBS_dom_sf"/>
</dbReference>
<feature type="transmembrane region" description="Helical" evidence="2">
    <location>
        <begin position="139"/>
        <end position="162"/>
    </location>
</feature>
<evidence type="ECO:0000256" key="2">
    <source>
        <dbReference type="SAM" id="Phobius"/>
    </source>
</evidence>
<proteinExistence type="predicted"/>
<evidence type="ECO:0000313" key="5">
    <source>
        <dbReference type="EMBL" id="MBM7853412.1"/>
    </source>
</evidence>
<keyword evidence="2" id="KW-1133">Transmembrane helix</keyword>
<dbReference type="Pfam" id="PF00571">
    <property type="entry name" value="CBS"/>
    <property type="match status" value="2"/>
</dbReference>
<gene>
    <name evidence="4" type="ORF">GCM10008170_33950</name>
    <name evidence="5" type="ORF">JOD31_003673</name>
</gene>
<dbReference type="Proteomes" id="UP000758856">
    <property type="component" value="Unassembled WGS sequence"/>
</dbReference>
<dbReference type="EMBL" id="JAFBCY010000005">
    <property type="protein sequence ID" value="MBM7853412.1"/>
    <property type="molecule type" value="Genomic_DNA"/>
</dbReference>
<dbReference type="RefSeq" id="WP_204951871.1">
    <property type="nucleotide sequence ID" value="NZ_BSFF01000009.1"/>
</dbReference>
<dbReference type="SUPFAM" id="SSF54631">
    <property type="entry name" value="CBS-domain pair"/>
    <property type="match status" value="1"/>
</dbReference>
<reference evidence="4" key="1">
    <citation type="journal article" date="2014" name="Int. J. Syst. Evol. Microbiol.">
        <title>Complete genome sequence of Corynebacterium casei LMG S-19264T (=DSM 44701T), isolated from a smear-ripened cheese.</title>
        <authorList>
            <consortium name="US DOE Joint Genome Institute (JGI-PGF)"/>
            <person name="Walter F."/>
            <person name="Albersmeier A."/>
            <person name="Kalinowski J."/>
            <person name="Ruckert C."/>
        </authorList>
    </citation>
    <scope>NUCLEOTIDE SEQUENCE</scope>
    <source>
        <strain evidence="4">VKM B-1606</strain>
    </source>
</reference>
<dbReference type="SMART" id="SM00116">
    <property type="entry name" value="CBS"/>
    <property type="match status" value="2"/>
</dbReference>